<proteinExistence type="predicted"/>
<dbReference type="EMBL" id="GGEC01056947">
    <property type="protein sequence ID" value="MBX37431.1"/>
    <property type="molecule type" value="Transcribed_RNA"/>
</dbReference>
<sequence>MQKLQFSHTYTCNYRNFPIQ</sequence>
<organism evidence="1">
    <name type="scientific">Rhizophora mucronata</name>
    <name type="common">Asiatic mangrove</name>
    <dbReference type="NCBI Taxonomy" id="61149"/>
    <lineage>
        <taxon>Eukaryota</taxon>
        <taxon>Viridiplantae</taxon>
        <taxon>Streptophyta</taxon>
        <taxon>Embryophyta</taxon>
        <taxon>Tracheophyta</taxon>
        <taxon>Spermatophyta</taxon>
        <taxon>Magnoliopsida</taxon>
        <taxon>eudicotyledons</taxon>
        <taxon>Gunneridae</taxon>
        <taxon>Pentapetalae</taxon>
        <taxon>rosids</taxon>
        <taxon>fabids</taxon>
        <taxon>Malpighiales</taxon>
        <taxon>Rhizophoraceae</taxon>
        <taxon>Rhizophora</taxon>
    </lineage>
</organism>
<evidence type="ECO:0000313" key="1">
    <source>
        <dbReference type="EMBL" id="MBX37431.1"/>
    </source>
</evidence>
<reference evidence="1" key="1">
    <citation type="submission" date="2018-02" db="EMBL/GenBank/DDBJ databases">
        <title>Rhizophora mucronata_Transcriptome.</title>
        <authorList>
            <person name="Meera S.P."/>
            <person name="Sreeshan A."/>
            <person name="Augustine A."/>
        </authorList>
    </citation>
    <scope>NUCLEOTIDE SEQUENCE</scope>
    <source>
        <tissue evidence="1">Leaf</tissue>
    </source>
</reference>
<accession>A0A2P2N4J4</accession>
<dbReference type="AlphaFoldDB" id="A0A2P2N4J4"/>
<name>A0A2P2N4J4_RHIMU</name>
<protein>
    <submittedName>
        <fullName evidence="1">Uncharacterized protein</fullName>
    </submittedName>
</protein>